<organism evidence="2 3">
    <name type="scientific">Leptidea sinapis</name>
    <dbReference type="NCBI Taxonomy" id="189913"/>
    <lineage>
        <taxon>Eukaryota</taxon>
        <taxon>Metazoa</taxon>
        <taxon>Ecdysozoa</taxon>
        <taxon>Arthropoda</taxon>
        <taxon>Hexapoda</taxon>
        <taxon>Insecta</taxon>
        <taxon>Pterygota</taxon>
        <taxon>Neoptera</taxon>
        <taxon>Endopterygota</taxon>
        <taxon>Lepidoptera</taxon>
        <taxon>Glossata</taxon>
        <taxon>Ditrysia</taxon>
        <taxon>Papilionoidea</taxon>
        <taxon>Pieridae</taxon>
        <taxon>Dismorphiinae</taxon>
        <taxon>Leptidea</taxon>
    </lineage>
</organism>
<proteinExistence type="predicted"/>
<evidence type="ECO:0000259" key="1">
    <source>
        <dbReference type="Pfam" id="PF09302"/>
    </source>
</evidence>
<name>A0A5E4QJ50_9NEOP</name>
<dbReference type="CDD" id="cd22285">
    <property type="entry name" value="HD_XLF_N"/>
    <property type="match status" value="1"/>
</dbReference>
<dbReference type="Proteomes" id="UP000324832">
    <property type="component" value="Unassembled WGS sequence"/>
</dbReference>
<dbReference type="GO" id="GO:0006302">
    <property type="term" value="P:double-strand break repair"/>
    <property type="evidence" value="ECO:0007669"/>
    <property type="project" value="InterPro"/>
</dbReference>
<dbReference type="Pfam" id="PF09302">
    <property type="entry name" value="XLF"/>
    <property type="match status" value="1"/>
</dbReference>
<reference evidence="2 3" key="1">
    <citation type="submission" date="2017-07" db="EMBL/GenBank/DDBJ databases">
        <authorList>
            <person name="Talla V."/>
            <person name="Backstrom N."/>
        </authorList>
    </citation>
    <scope>NUCLEOTIDE SEQUENCE [LARGE SCALE GENOMIC DNA]</scope>
</reference>
<accession>A0A5E4QJ50</accession>
<dbReference type="GO" id="GO:0005634">
    <property type="term" value="C:nucleus"/>
    <property type="evidence" value="ECO:0007669"/>
    <property type="project" value="InterPro"/>
</dbReference>
<keyword evidence="3" id="KW-1185">Reference proteome</keyword>
<protein>
    <recommendedName>
        <fullName evidence="1">XLF-like N-terminal domain-containing protein</fullName>
    </recommendedName>
</protein>
<evidence type="ECO:0000313" key="2">
    <source>
        <dbReference type="EMBL" id="VVC97594.1"/>
    </source>
</evidence>
<evidence type="ECO:0000313" key="3">
    <source>
        <dbReference type="Proteomes" id="UP000324832"/>
    </source>
</evidence>
<sequence length="179" mass="21250">MWKKLYNKNSISFFLKFEREADYFIYVTDYHQLWFLELHEQDLISLLQNCNLLLEVCTDELLRNGVNMLADPINLKNIDIVEEENLLKVSMTKTHMECHTMYNINFGLTNVETSLLEKRINVKNVVVKQEFDQNHPKVKLETETQDKPLDQEVRNIKTEIKSDLTSIMNPMKKKIKLNI</sequence>
<dbReference type="InterPro" id="IPR015381">
    <property type="entry name" value="XLF-like_N"/>
</dbReference>
<gene>
    <name evidence="2" type="ORF">LSINAPIS_LOCUS8834</name>
</gene>
<feature type="domain" description="XLF-like N-terminal" evidence="1">
    <location>
        <begin position="1"/>
        <end position="90"/>
    </location>
</feature>
<dbReference type="AlphaFoldDB" id="A0A5E4QJ50"/>
<dbReference type="EMBL" id="FZQP02003223">
    <property type="protein sequence ID" value="VVC97594.1"/>
    <property type="molecule type" value="Genomic_DNA"/>
</dbReference>